<organism evidence="3 4">
    <name type="scientific">Ephemerocybe angulata</name>
    <dbReference type="NCBI Taxonomy" id="980116"/>
    <lineage>
        <taxon>Eukaryota</taxon>
        <taxon>Fungi</taxon>
        <taxon>Dikarya</taxon>
        <taxon>Basidiomycota</taxon>
        <taxon>Agaricomycotina</taxon>
        <taxon>Agaricomycetes</taxon>
        <taxon>Agaricomycetidae</taxon>
        <taxon>Agaricales</taxon>
        <taxon>Agaricineae</taxon>
        <taxon>Psathyrellaceae</taxon>
        <taxon>Ephemerocybe</taxon>
    </lineage>
</organism>
<reference evidence="3 4" key="1">
    <citation type="journal article" date="2020" name="ISME J.">
        <title>Uncovering the hidden diversity of litter-decomposition mechanisms in mushroom-forming fungi.</title>
        <authorList>
            <person name="Floudas D."/>
            <person name="Bentzer J."/>
            <person name="Ahren D."/>
            <person name="Johansson T."/>
            <person name="Persson P."/>
            <person name="Tunlid A."/>
        </authorList>
    </citation>
    <scope>NUCLEOTIDE SEQUENCE [LARGE SCALE GENOMIC DNA]</scope>
    <source>
        <strain evidence="3 4">CBS 175.51</strain>
    </source>
</reference>
<feature type="transmembrane region" description="Helical" evidence="2">
    <location>
        <begin position="134"/>
        <end position="156"/>
    </location>
</feature>
<comment type="caution">
    <text evidence="3">The sequence shown here is derived from an EMBL/GenBank/DDBJ whole genome shotgun (WGS) entry which is preliminary data.</text>
</comment>
<feature type="compositionally biased region" description="Basic and acidic residues" evidence="1">
    <location>
        <begin position="261"/>
        <end position="275"/>
    </location>
</feature>
<keyword evidence="2" id="KW-0812">Transmembrane</keyword>
<evidence type="ECO:0000313" key="3">
    <source>
        <dbReference type="EMBL" id="KAF5311205.1"/>
    </source>
</evidence>
<dbReference type="Proteomes" id="UP000541558">
    <property type="component" value="Unassembled WGS sequence"/>
</dbReference>
<evidence type="ECO:0000313" key="4">
    <source>
        <dbReference type="Proteomes" id="UP000541558"/>
    </source>
</evidence>
<feature type="transmembrane region" description="Helical" evidence="2">
    <location>
        <begin position="21"/>
        <end position="40"/>
    </location>
</feature>
<dbReference type="AlphaFoldDB" id="A0A8H5AUM1"/>
<proteinExistence type="predicted"/>
<dbReference type="OrthoDB" id="3354175at2759"/>
<accession>A0A8H5AUM1</accession>
<feature type="transmembrane region" description="Helical" evidence="2">
    <location>
        <begin position="168"/>
        <end position="186"/>
    </location>
</feature>
<protein>
    <submittedName>
        <fullName evidence="3">Uncharacterized protein</fullName>
    </submittedName>
</protein>
<keyword evidence="2" id="KW-1133">Transmembrane helix</keyword>
<keyword evidence="2" id="KW-0472">Membrane</keyword>
<gene>
    <name evidence="3" type="ORF">D9611_013000</name>
</gene>
<feature type="region of interest" description="Disordered" evidence="1">
    <location>
        <begin position="260"/>
        <end position="285"/>
    </location>
</feature>
<dbReference type="EMBL" id="JAACJK010000228">
    <property type="protein sequence ID" value="KAF5311205.1"/>
    <property type="molecule type" value="Genomic_DNA"/>
</dbReference>
<evidence type="ECO:0000256" key="1">
    <source>
        <dbReference type="SAM" id="MobiDB-lite"/>
    </source>
</evidence>
<evidence type="ECO:0000256" key="2">
    <source>
        <dbReference type="SAM" id="Phobius"/>
    </source>
</evidence>
<name>A0A8H5AUM1_9AGAR</name>
<sequence>MYCFLYITTMVLVSRKKARERGSTIISVVGNTILFGLALFHNSLNVYRFIKAYAQQPEDAPFTAPVDYLLDYIIWDGYAYPVILHLSTWTGDLLAVLDCLESQILGRGAVNGTGVTSIYWFRHPTKISDHVMGYIFRTTLVLNLGGNTLTTGLIAFRIWNQHMKSRRAGIYMSSGVNLITLLRIIVESASIYTLEQLLLIALFYTGHPAIIIVQYASIPSTGIVFMLIAIRTHEAVRGQGSKAAASQFEIPVTRLPRRHSHDSIEFNGGDKERQNRSRSTTDTNDHALSVLSINK</sequence>
<feature type="transmembrane region" description="Helical" evidence="2">
    <location>
        <begin position="206"/>
        <end position="230"/>
    </location>
</feature>
<keyword evidence="4" id="KW-1185">Reference proteome</keyword>